<dbReference type="InterPro" id="IPR050980">
    <property type="entry name" value="2C_sensor_his_kinase"/>
</dbReference>
<dbReference type="EC" id="2.7.13.3" evidence="2"/>
<keyword evidence="4" id="KW-0547">Nucleotide-binding</keyword>
<feature type="transmembrane region" description="Helical" evidence="8">
    <location>
        <begin position="75"/>
        <end position="93"/>
    </location>
</feature>
<keyword evidence="11" id="KW-1185">Reference proteome</keyword>
<keyword evidence="6" id="KW-0067">ATP-binding</keyword>
<feature type="transmembrane region" description="Helical" evidence="8">
    <location>
        <begin position="21"/>
        <end position="37"/>
    </location>
</feature>
<evidence type="ECO:0000259" key="9">
    <source>
        <dbReference type="PROSITE" id="PS50109"/>
    </source>
</evidence>
<keyword evidence="5" id="KW-0418">Kinase</keyword>
<keyword evidence="7" id="KW-0175">Coiled coil</keyword>
<evidence type="ECO:0000313" key="11">
    <source>
        <dbReference type="Proteomes" id="UP000006327"/>
    </source>
</evidence>
<evidence type="ECO:0000256" key="4">
    <source>
        <dbReference type="ARBA" id="ARBA00022741"/>
    </source>
</evidence>
<dbReference type="InterPro" id="IPR005467">
    <property type="entry name" value="His_kinase_dom"/>
</dbReference>
<evidence type="ECO:0000256" key="5">
    <source>
        <dbReference type="ARBA" id="ARBA00022777"/>
    </source>
</evidence>
<dbReference type="SMART" id="SM00387">
    <property type="entry name" value="HATPase_c"/>
    <property type="match status" value="1"/>
</dbReference>
<organism evidence="10 11">
    <name type="scientific">Paraglaciecola arctica BSs20135</name>
    <dbReference type="NCBI Taxonomy" id="493475"/>
    <lineage>
        <taxon>Bacteria</taxon>
        <taxon>Pseudomonadati</taxon>
        <taxon>Pseudomonadota</taxon>
        <taxon>Gammaproteobacteria</taxon>
        <taxon>Alteromonadales</taxon>
        <taxon>Alteromonadaceae</taxon>
        <taxon>Paraglaciecola</taxon>
    </lineage>
</organism>
<name>K6YKP5_9ALTE</name>
<reference evidence="10 11" key="1">
    <citation type="journal article" date="2017" name="Antonie Van Leeuwenhoek">
        <title>Rhizobium rhizosphaerae sp. nov., a novel species isolated from rice rhizosphere.</title>
        <authorList>
            <person name="Zhao J.J."/>
            <person name="Zhang J."/>
            <person name="Zhang R.J."/>
            <person name="Zhang C.W."/>
            <person name="Yin H.Q."/>
            <person name="Zhang X.X."/>
        </authorList>
    </citation>
    <scope>NUCLEOTIDE SEQUENCE [LARGE SCALE GENOMIC DNA]</scope>
    <source>
        <strain evidence="10 11">BSs20135</strain>
    </source>
</reference>
<dbReference type="Proteomes" id="UP000006327">
    <property type="component" value="Unassembled WGS sequence"/>
</dbReference>
<keyword evidence="8" id="KW-0812">Transmembrane</keyword>
<dbReference type="InterPro" id="IPR036890">
    <property type="entry name" value="HATPase_C_sf"/>
</dbReference>
<comment type="caution">
    <text evidence="10">The sequence shown here is derived from an EMBL/GenBank/DDBJ whole genome shotgun (WGS) entry which is preliminary data.</text>
</comment>
<dbReference type="eggNOG" id="COG4191">
    <property type="taxonomic scope" value="Bacteria"/>
</dbReference>
<proteinExistence type="predicted"/>
<evidence type="ECO:0000256" key="8">
    <source>
        <dbReference type="SAM" id="Phobius"/>
    </source>
</evidence>
<evidence type="ECO:0000256" key="1">
    <source>
        <dbReference type="ARBA" id="ARBA00000085"/>
    </source>
</evidence>
<evidence type="ECO:0000256" key="2">
    <source>
        <dbReference type="ARBA" id="ARBA00012438"/>
    </source>
</evidence>
<evidence type="ECO:0000256" key="6">
    <source>
        <dbReference type="ARBA" id="ARBA00022840"/>
    </source>
</evidence>
<evidence type="ECO:0000256" key="3">
    <source>
        <dbReference type="ARBA" id="ARBA00022679"/>
    </source>
</evidence>
<dbReference type="GO" id="GO:0005524">
    <property type="term" value="F:ATP binding"/>
    <property type="evidence" value="ECO:0007669"/>
    <property type="project" value="UniProtKB-KW"/>
</dbReference>
<dbReference type="PROSITE" id="PS50109">
    <property type="entry name" value="HIS_KIN"/>
    <property type="match status" value="1"/>
</dbReference>
<dbReference type="Pfam" id="PF25323">
    <property type="entry name" value="6TM_PilS"/>
    <property type="match status" value="1"/>
</dbReference>
<dbReference type="EMBL" id="BAEO01000005">
    <property type="protein sequence ID" value="GAC17193.1"/>
    <property type="molecule type" value="Genomic_DNA"/>
</dbReference>
<dbReference type="Pfam" id="PF02518">
    <property type="entry name" value="HATPase_c"/>
    <property type="match status" value="1"/>
</dbReference>
<keyword evidence="8" id="KW-0472">Membrane</keyword>
<keyword evidence="8" id="KW-1133">Transmembrane helix</keyword>
<gene>
    <name evidence="10" type="ORF">GARC_0211</name>
</gene>
<dbReference type="Gene3D" id="3.30.565.10">
    <property type="entry name" value="Histidine kinase-like ATPase, C-terminal domain"/>
    <property type="match status" value="1"/>
</dbReference>
<dbReference type="SUPFAM" id="SSF55874">
    <property type="entry name" value="ATPase domain of HSP90 chaperone/DNA topoisomerase II/histidine kinase"/>
    <property type="match status" value="1"/>
</dbReference>
<feature type="transmembrane region" description="Helical" evidence="8">
    <location>
        <begin position="153"/>
        <end position="174"/>
    </location>
</feature>
<dbReference type="STRING" id="493475.GARC_0211"/>
<feature type="domain" description="Histidine kinase" evidence="9">
    <location>
        <begin position="206"/>
        <end position="408"/>
    </location>
</feature>
<feature type="transmembrane region" description="Helical" evidence="8">
    <location>
        <begin position="120"/>
        <end position="138"/>
    </location>
</feature>
<dbReference type="InterPro" id="IPR003594">
    <property type="entry name" value="HATPase_dom"/>
</dbReference>
<evidence type="ECO:0000256" key="7">
    <source>
        <dbReference type="SAM" id="Coils"/>
    </source>
</evidence>
<feature type="transmembrane region" description="Helical" evidence="8">
    <location>
        <begin position="43"/>
        <end position="63"/>
    </location>
</feature>
<accession>K6YKP5</accession>
<dbReference type="AlphaFoldDB" id="K6YKP5"/>
<comment type="catalytic activity">
    <reaction evidence="1">
        <text>ATP + protein L-histidine = ADP + protein N-phospho-L-histidine.</text>
        <dbReference type="EC" id="2.7.13.3"/>
    </reaction>
</comment>
<keyword evidence="3" id="KW-0808">Transferase</keyword>
<protein>
    <recommendedName>
        <fullName evidence="2">histidine kinase</fullName>
        <ecNumber evidence="2">2.7.13.3</ecNumber>
    </recommendedName>
</protein>
<dbReference type="GO" id="GO:0000155">
    <property type="term" value="F:phosphorelay sensor kinase activity"/>
    <property type="evidence" value="ECO:0007669"/>
    <property type="project" value="TreeGrafter"/>
</dbReference>
<dbReference type="GO" id="GO:0005886">
    <property type="term" value="C:plasma membrane"/>
    <property type="evidence" value="ECO:0007669"/>
    <property type="project" value="TreeGrafter"/>
</dbReference>
<evidence type="ECO:0000313" key="10">
    <source>
        <dbReference type="EMBL" id="GAC17193.1"/>
    </source>
</evidence>
<dbReference type="PANTHER" id="PTHR44936:SF10">
    <property type="entry name" value="SENSOR PROTEIN RSTB"/>
    <property type="match status" value="1"/>
</dbReference>
<feature type="coiled-coil region" evidence="7">
    <location>
        <begin position="170"/>
        <end position="197"/>
    </location>
</feature>
<dbReference type="PANTHER" id="PTHR44936">
    <property type="entry name" value="SENSOR PROTEIN CREC"/>
    <property type="match status" value="1"/>
</dbReference>
<sequence>MSLSHMQTNRQLLQLIKLRNGFIALQLLVVLVAELWFEYSLPYTTLKIIVGVELAINIALFYYYKGNRNAHPIEFLLQVSLDILFLTLLLYFSNGATNPFVSLLLLPVAIAAVTLPKPWLLFVTFMALAAYSTLLFTLDHQQMHMIDMQQHFVGMWLTFVLSALVVVLIVASLARAMRQQERLVSQLREEQLRQEQLVALGTSAAQFAHQMATPLATANLLTEELELQHNNLFLAQLKEQIGLCSKRLQDFRVMSEELKQNSRRQIPLSQLFFHLQQDIQLNFADVQVCYQFDNSEAFAVYTDSTLFPALLNLVQNAVQASKQNNNHKIEMSSKIEQQQLVITIRDFGKGLSEEALLELGSTIVQSDQGFGMGVLLSHATLERLGAQFRLYNHSEEGAVVEVVMNLVELS</sequence>